<gene>
    <name evidence="2" type="ORF">ME5_01248</name>
</gene>
<dbReference type="PROSITE" id="PS51257">
    <property type="entry name" value="PROKAR_LIPOPROTEIN"/>
    <property type="match status" value="1"/>
</dbReference>
<proteinExistence type="predicted"/>
<comment type="caution">
    <text evidence="2">The sequence shown here is derived from an EMBL/GenBank/DDBJ whole genome shotgun (WGS) entry which is preliminary data.</text>
</comment>
<reference evidence="2 3" key="1">
    <citation type="submission" date="2012-03" db="EMBL/GenBank/DDBJ databases">
        <title>The Genome Sequence of Bartonella tamiae Th239.</title>
        <authorList>
            <consortium name="The Broad Institute Genome Sequencing Platform"/>
            <consortium name="The Broad Institute Genome Sequencing Center for Infectious Disease"/>
            <person name="Feldgarden M."/>
            <person name="Kirby J."/>
            <person name="Kosoy M."/>
            <person name="Birtles R."/>
            <person name="Probert W.S."/>
            <person name="Chiaraviglio L."/>
            <person name="Young S.K."/>
            <person name="Zeng Q."/>
            <person name="Gargeya S."/>
            <person name="Fitzgerald M."/>
            <person name="Haas B."/>
            <person name="Abouelleil A."/>
            <person name="Alvarado L."/>
            <person name="Arachchi H.M."/>
            <person name="Berlin A."/>
            <person name="Chapman S.B."/>
            <person name="Gearin G."/>
            <person name="Goldberg J."/>
            <person name="Griggs A."/>
            <person name="Gujja S."/>
            <person name="Hansen M."/>
            <person name="Heiman D."/>
            <person name="Howarth C."/>
            <person name="Larimer J."/>
            <person name="Lui A."/>
            <person name="MacDonald P.J.P."/>
            <person name="McCowen C."/>
            <person name="Montmayeur A."/>
            <person name="Murphy C."/>
            <person name="Neiman D."/>
            <person name="Pearson M."/>
            <person name="Priest M."/>
            <person name="Roberts A."/>
            <person name="Saif S."/>
            <person name="Shea T."/>
            <person name="Sisk P."/>
            <person name="Stolte C."/>
            <person name="Sykes S."/>
            <person name="Wortman J."/>
            <person name="Nusbaum C."/>
            <person name="Birren B."/>
        </authorList>
    </citation>
    <scope>NUCLEOTIDE SEQUENCE [LARGE SCALE GENOMIC DNA]</scope>
    <source>
        <strain evidence="2 3">Th239</strain>
    </source>
</reference>
<dbReference type="AlphaFoldDB" id="J1JUR0"/>
<feature type="region of interest" description="Disordered" evidence="1">
    <location>
        <begin position="106"/>
        <end position="128"/>
    </location>
</feature>
<dbReference type="RefSeq" id="WP_008039466.1">
    <property type="nucleotide sequence ID" value="NZ_JH725147.1"/>
</dbReference>
<evidence type="ECO:0000313" key="3">
    <source>
        <dbReference type="Proteomes" id="UP000008952"/>
    </source>
</evidence>
<sequence>MHKFKTIFLVGSSVIVGGCISDSMPSLQTDKTSPSYETTGSIQPNATLAQTKNTQYNAWQKAYNAYDKKASAYWDDVAAKRRLRNKKRAAGQAIALSDYVLSQPPQYDGPAKPLTNKPVTRPKTSIPGTQDFMAASKKIYGFTPERPTDEAEFMRAYAEAAQRVGLTRNQLVSIYAFETGGDGTHDLQSGMIKGRANARPLSTAIGYNQLVATASVSLMWEYGNDIAKELKARAAQKNGANKKRLLSKAAVVDTMIKQAKTVPHKWSEQAKLAKTEAGLGMHAMTMDKDVGPLLQIHKLQTSLMFLKRKGVTRQLSGAELEMLNLTGDGNGYDMVTMPENFRNQVPTSNFFLRLGYERNPVARRNNTVAQLIKATEDKMQINMKKDGAQLLNRVFYSNNLVQN</sequence>
<dbReference type="eggNOG" id="ENOG502ZBS3">
    <property type="taxonomic scope" value="Bacteria"/>
</dbReference>
<dbReference type="HOGENOM" id="CLU_683110_0_0_5"/>
<dbReference type="PATRIC" id="fig|1094558.3.peg.1347"/>
<name>J1JUR0_9HYPH</name>
<accession>J1JUR0</accession>
<evidence type="ECO:0000313" key="2">
    <source>
        <dbReference type="EMBL" id="EJF88697.1"/>
    </source>
</evidence>
<dbReference type="STRING" id="1094558.ME5_01248"/>
<dbReference type="OrthoDB" id="8263621at2"/>
<protein>
    <submittedName>
        <fullName evidence="2">Uncharacterized protein</fullName>
    </submittedName>
</protein>
<evidence type="ECO:0000256" key="1">
    <source>
        <dbReference type="SAM" id="MobiDB-lite"/>
    </source>
</evidence>
<keyword evidence="3" id="KW-1185">Reference proteome</keyword>
<dbReference type="EMBL" id="AIMB01000008">
    <property type="protein sequence ID" value="EJF88697.1"/>
    <property type="molecule type" value="Genomic_DNA"/>
</dbReference>
<dbReference type="Proteomes" id="UP000008952">
    <property type="component" value="Unassembled WGS sequence"/>
</dbReference>
<organism evidence="2 3">
    <name type="scientific">Bartonella tamiae Th239</name>
    <dbReference type="NCBI Taxonomy" id="1094558"/>
    <lineage>
        <taxon>Bacteria</taxon>
        <taxon>Pseudomonadati</taxon>
        <taxon>Pseudomonadota</taxon>
        <taxon>Alphaproteobacteria</taxon>
        <taxon>Hyphomicrobiales</taxon>
        <taxon>Bartonellaceae</taxon>
        <taxon>Bartonella</taxon>
    </lineage>
</organism>